<dbReference type="EMBL" id="NJHN03000047">
    <property type="protein sequence ID" value="KAH9420694.1"/>
    <property type="molecule type" value="Genomic_DNA"/>
</dbReference>
<proteinExistence type="predicted"/>
<keyword evidence="2" id="KW-1185">Reference proteome</keyword>
<reference evidence="1 2" key="2">
    <citation type="journal article" date="2022" name="Mol. Biol. Evol.">
        <title>Comparative Genomics Reveals Insights into the Divergent Evolution of Astigmatic Mites and Household Pest Adaptations.</title>
        <authorList>
            <person name="Xiong Q."/>
            <person name="Wan A.T."/>
            <person name="Liu X."/>
            <person name="Fung C.S."/>
            <person name="Xiao X."/>
            <person name="Malainual N."/>
            <person name="Hou J."/>
            <person name="Wang L."/>
            <person name="Wang M."/>
            <person name="Yang K.Y."/>
            <person name="Cui Y."/>
            <person name="Leung E.L."/>
            <person name="Nong W."/>
            <person name="Shin S.K."/>
            <person name="Au S.W."/>
            <person name="Jeong K.Y."/>
            <person name="Chew F.T."/>
            <person name="Hui J.H."/>
            <person name="Leung T.F."/>
            <person name="Tungtrongchitr A."/>
            <person name="Zhong N."/>
            <person name="Liu Z."/>
            <person name="Tsui S.K."/>
        </authorList>
    </citation>
    <scope>NUCLEOTIDE SEQUENCE [LARGE SCALE GENOMIC DNA]</scope>
    <source>
        <strain evidence="1">Derp</strain>
    </source>
</reference>
<reference evidence="1 2" key="1">
    <citation type="journal article" date="2018" name="J. Allergy Clin. Immunol.">
        <title>High-quality assembly of Dermatophagoides pteronyssinus genome and transcriptome reveals a wide range of novel allergens.</title>
        <authorList>
            <person name="Liu X.Y."/>
            <person name="Yang K.Y."/>
            <person name="Wang M.Q."/>
            <person name="Kwok J.S."/>
            <person name="Zeng X."/>
            <person name="Yang Z."/>
            <person name="Xiao X.J."/>
            <person name="Lau C.P."/>
            <person name="Li Y."/>
            <person name="Huang Z.M."/>
            <person name="Ba J.G."/>
            <person name="Yim A.K."/>
            <person name="Ouyang C.Y."/>
            <person name="Ngai S.M."/>
            <person name="Chan T.F."/>
            <person name="Leung E.L."/>
            <person name="Liu L."/>
            <person name="Liu Z.G."/>
            <person name="Tsui S.K."/>
        </authorList>
    </citation>
    <scope>NUCLEOTIDE SEQUENCE [LARGE SCALE GENOMIC DNA]</scope>
    <source>
        <strain evidence="1">Derp</strain>
    </source>
</reference>
<name>A0ABQ8JDK6_DERPT</name>
<evidence type="ECO:0000313" key="1">
    <source>
        <dbReference type="EMBL" id="KAH9420694.1"/>
    </source>
</evidence>
<gene>
    <name evidence="1" type="ORF">DERP_001125</name>
</gene>
<organism evidence="1 2">
    <name type="scientific">Dermatophagoides pteronyssinus</name>
    <name type="common">European house dust mite</name>
    <dbReference type="NCBI Taxonomy" id="6956"/>
    <lineage>
        <taxon>Eukaryota</taxon>
        <taxon>Metazoa</taxon>
        <taxon>Ecdysozoa</taxon>
        <taxon>Arthropoda</taxon>
        <taxon>Chelicerata</taxon>
        <taxon>Arachnida</taxon>
        <taxon>Acari</taxon>
        <taxon>Acariformes</taxon>
        <taxon>Sarcoptiformes</taxon>
        <taxon>Astigmata</taxon>
        <taxon>Psoroptidia</taxon>
        <taxon>Analgoidea</taxon>
        <taxon>Pyroglyphidae</taxon>
        <taxon>Dermatophagoidinae</taxon>
        <taxon>Dermatophagoides</taxon>
    </lineage>
</organism>
<comment type="caution">
    <text evidence="1">The sequence shown here is derived from an EMBL/GenBank/DDBJ whole genome shotgun (WGS) entry which is preliminary data.</text>
</comment>
<dbReference type="Proteomes" id="UP000887458">
    <property type="component" value="Unassembled WGS sequence"/>
</dbReference>
<sequence length="60" mass="6820">MIEKQSQISSVDIQQPQLAAIELSWSKDIFTSNHNNNTNKHNFDTFIIDIENNNNNNGSS</sequence>
<protein>
    <submittedName>
        <fullName evidence="1">Uncharacterized protein</fullName>
    </submittedName>
</protein>
<accession>A0ABQ8JDK6</accession>
<evidence type="ECO:0000313" key="2">
    <source>
        <dbReference type="Proteomes" id="UP000887458"/>
    </source>
</evidence>